<feature type="compositionally biased region" description="Polar residues" evidence="1">
    <location>
        <begin position="157"/>
        <end position="174"/>
    </location>
</feature>
<feature type="compositionally biased region" description="Polar residues" evidence="1">
    <location>
        <begin position="111"/>
        <end position="121"/>
    </location>
</feature>
<name>A0A1E5QMU5_9CYAN</name>
<protein>
    <recommendedName>
        <fullName evidence="2">Peptidoglycan binding-like domain-containing protein</fullName>
    </recommendedName>
</protein>
<organism evidence="3">
    <name type="scientific">Desertifilum tharense IPPAS B-1220</name>
    <dbReference type="NCBI Taxonomy" id="1781255"/>
    <lineage>
        <taxon>Bacteria</taxon>
        <taxon>Bacillati</taxon>
        <taxon>Cyanobacteriota</taxon>
        <taxon>Cyanophyceae</taxon>
        <taxon>Desertifilales</taxon>
        <taxon>Desertifilaceae</taxon>
        <taxon>Desertifilum</taxon>
    </lineage>
</organism>
<sequence length="455" mass="48196">MESLAYLYVALNYEAPEPELNLKALPCLRSSSTFALQLLVASVFVGLSSSASYANSLQRGMSGPEVMALQEKLQALGYFEPCPTGYFGEATQEAAQRFQRDRGLTADGVVGSQTQSALASNSTAQRSPQASPSSSVFDTSSFTAPTATSSPTPQTQNFDSPSFTTRTPTPQTQNFDSPSFTPQTPTPTPTFDSRPSTPPAQSSTFDTRPFTGSTETPQAIETPSTAPSRRVSEVPSSSRMLRLGDRAPEVGTLQNALRQAGFYHGETSGYFDAATEEAVIYFQQASGLSADGIIGPQTRSLLLSQSTPSTSTPATSTSRSILRHGESGEAVTHLQQALTAAGFYDGPITGYFGSLTEAALVDFQQAKGINADGIAGPATQSALMNYSSSASAASYSAGRNFYDEFSVLQLQERLQARGLYAGSLDGIDGPMTQAAVEAATQRYLVSESEIRNGRF</sequence>
<evidence type="ECO:0000256" key="1">
    <source>
        <dbReference type="SAM" id="MobiDB-lite"/>
    </source>
</evidence>
<dbReference type="PANTHER" id="PTHR41533">
    <property type="entry name" value="L,D-TRANSPEPTIDASE HI_1667-RELATED"/>
    <property type="match status" value="1"/>
</dbReference>
<dbReference type="OrthoDB" id="6197780at2"/>
<evidence type="ECO:0000313" key="3">
    <source>
        <dbReference type="EMBL" id="OEJ75999.1"/>
    </source>
</evidence>
<dbReference type="InterPro" id="IPR036365">
    <property type="entry name" value="PGBD-like_sf"/>
</dbReference>
<dbReference type="STRING" id="1781255.BH720_06895"/>
<dbReference type="InterPro" id="IPR002477">
    <property type="entry name" value="Peptidoglycan-bd-like"/>
</dbReference>
<feature type="compositionally biased region" description="Low complexity" evidence="1">
    <location>
        <begin position="227"/>
        <end position="239"/>
    </location>
</feature>
<dbReference type="AlphaFoldDB" id="A0A1E5QMU5"/>
<gene>
    <name evidence="3" type="ORF">BH720_06895</name>
</gene>
<dbReference type="Pfam" id="PF01471">
    <property type="entry name" value="PG_binding_1"/>
    <property type="match status" value="4"/>
</dbReference>
<feature type="domain" description="Peptidoglycan binding-like" evidence="2">
    <location>
        <begin position="407"/>
        <end position="438"/>
    </location>
</feature>
<dbReference type="EMBL" id="MJGC01000042">
    <property type="protein sequence ID" value="OEJ75999.1"/>
    <property type="molecule type" value="Genomic_DNA"/>
</dbReference>
<evidence type="ECO:0000259" key="2">
    <source>
        <dbReference type="Pfam" id="PF01471"/>
    </source>
</evidence>
<feature type="compositionally biased region" description="Polar residues" evidence="1">
    <location>
        <begin position="199"/>
        <end position="226"/>
    </location>
</feature>
<dbReference type="PANTHER" id="PTHR41533:SF1">
    <property type="entry name" value="L,D-TRANSPEPTIDASE YCBB-RELATED"/>
    <property type="match status" value="1"/>
</dbReference>
<feature type="domain" description="Peptidoglycan binding-like" evidence="2">
    <location>
        <begin position="62"/>
        <end position="118"/>
    </location>
</feature>
<dbReference type="RefSeq" id="WP_069966440.1">
    <property type="nucleotide sequence ID" value="NZ_CM124774.1"/>
</dbReference>
<proteinExistence type="predicted"/>
<feature type="compositionally biased region" description="Low complexity" evidence="1">
    <location>
        <begin position="122"/>
        <end position="156"/>
    </location>
</feature>
<dbReference type="InterPro" id="IPR052905">
    <property type="entry name" value="LD-transpeptidase_YkuD-like"/>
</dbReference>
<dbReference type="Gene3D" id="1.10.101.10">
    <property type="entry name" value="PGBD-like superfamily/PGBD"/>
    <property type="match status" value="4"/>
</dbReference>
<feature type="domain" description="Peptidoglycan binding-like" evidence="2">
    <location>
        <begin position="327"/>
        <end position="383"/>
    </location>
</feature>
<comment type="caution">
    <text evidence="3">The sequence shown here is derived from an EMBL/GenBank/DDBJ whole genome shotgun (WGS) entry which is preliminary data.</text>
</comment>
<feature type="region of interest" description="Disordered" evidence="1">
    <location>
        <begin position="111"/>
        <end position="245"/>
    </location>
</feature>
<dbReference type="SUPFAM" id="SSF47090">
    <property type="entry name" value="PGBD-like"/>
    <property type="match status" value="3"/>
</dbReference>
<feature type="compositionally biased region" description="Low complexity" evidence="1">
    <location>
        <begin position="175"/>
        <end position="193"/>
    </location>
</feature>
<reference evidence="3" key="1">
    <citation type="submission" date="2016-09" db="EMBL/GenBank/DDBJ databases">
        <title>Draft genome of thermotolerant cyanobacterium Desertifilum sp. strain IPPAS B-1220.</title>
        <authorList>
            <person name="Sinetova M.A."/>
            <person name="Bolakhan K."/>
            <person name="Zayadan B.K."/>
            <person name="Mironov K.S."/>
            <person name="Ustinova V."/>
            <person name="Kupriyanova E.V."/>
            <person name="Sidorov R.A."/>
            <person name="Skrypnik A.N."/>
            <person name="Gogoleva N.E."/>
            <person name="Gogolev Y.V."/>
            <person name="Los D.A."/>
        </authorList>
    </citation>
    <scope>NUCLEOTIDE SEQUENCE [LARGE SCALE GENOMIC DNA]</scope>
    <source>
        <strain evidence="3">IPPAS B-1220</strain>
    </source>
</reference>
<dbReference type="InterPro" id="IPR036366">
    <property type="entry name" value="PGBDSf"/>
</dbReference>
<feature type="domain" description="Peptidoglycan binding-like" evidence="2">
    <location>
        <begin position="247"/>
        <end position="302"/>
    </location>
</feature>
<accession>A0A1E5QMU5</accession>